<gene>
    <name evidence="2" type="ORF">OJAG_37700</name>
</gene>
<dbReference type="OrthoDB" id="9947426at2"/>
<feature type="region of interest" description="Disordered" evidence="1">
    <location>
        <begin position="132"/>
        <end position="168"/>
    </location>
</feature>
<proteinExistence type="predicted"/>
<dbReference type="STRING" id="43678.OJAG_37700"/>
<dbReference type="RefSeq" id="WP_068710148.1">
    <property type="nucleotide sequence ID" value="NZ_LRIE01000085.1"/>
</dbReference>
<protein>
    <submittedName>
        <fullName evidence="2">Uncharacterized protein</fullName>
    </submittedName>
</protein>
<accession>A0A163PS18</accession>
<organism evidence="2 3">
    <name type="scientific">Oerskovia enterophila</name>
    <dbReference type="NCBI Taxonomy" id="43678"/>
    <lineage>
        <taxon>Bacteria</taxon>
        <taxon>Bacillati</taxon>
        <taxon>Actinomycetota</taxon>
        <taxon>Actinomycetes</taxon>
        <taxon>Micrococcales</taxon>
        <taxon>Cellulomonadaceae</taxon>
        <taxon>Oerskovia</taxon>
    </lineage>
</organism>
<evidence type="ECO:0000313" key="3">
    <source>
        <dbReference type="Proteomes" id="UP000076447"/>
    </source>
</evidence>
<dbReference type="EMBL" id="LRIE01000085">
    <property type="protein sequence ID" value="KZM33451.1"/>
    <property type="molecule type" value="Genomic_DNA"/>
</dbReference>
<name>A0A163PS18_9CELL</name>
<comment type="caution">
    <text evidence="2">The sequence shown here is derived from an EMBL/GenBank/DDBJ whole genome shotgun (WGS) entry which is preliminary data.</text>
</comment>
<evidence type="ECO:0000313" key="2">
    <source>
        <dbReference type="EMBL" id="KZM33451.1"/>
    </source>
</evidence>
<reference evidence="2 3" key="1">
    <citation type="submission" date="2016-01" db="EMBL/GenBank/DDBJ databases">
        <title>Genome sequence of Oerskovia enterophila VJag, an agar and cellulose degrading bacterium.</title>
        <authorList>
            <person name="Poehlein A."/>
            <person name="Jag V."/>
            <person name="Bengelsdorf F."/>
            <person name="Duerre P."/>
            <person name="Daniel R."/>
        </authorList>
    </citation>
    <scope>NUCLEOTIDE SEQUENCE [LARGE SCALE GENOMIC DNA]</scope>
    <source>
        <strain evidence="2 3">VJag</strain>
    </source>
</reference>
<dbReference type="AlphaFoldDB" id="A0A163PS18"/>
<dbReference type="PATRIC" id="fig|43678.3.peg.3939"/>
<evidence type="ECO:0000256" key="1">
    <source>
        <dbReference type="SAM" id="MobiDB-lite"/>
    </source>
</evidence>
<sequence length="202" mass="20887">MAVVVNVSHRYPRTGSRDEQLAVVRGDWPVPEVDTAEAFADSDDAQELLDAADVLVAAASNEIVDVQRITGLQVDEGGHVRFETADEPALAGLVGRRLRAGAAWEPGESWPVKLVEASRDLTEYLDLAAPAGGAASEAQTSTDEHDASEAGRASDAPHAAGAPGADASRELGGFRLSLTEDGDLVVVAPPGRSVTVVAAQVG</sequence>
<dbReference type="Proteomes" id="UP000076447">
    <property type="component" value="Unassembled WGS sequence"/>
</dbReference>
<feature type="compositionally biased region" description="Low complexity" evidence="1">
    <location>
        <begin position="150"/>
        <end position="166"/>
    </location>
</feature>